<dbReference type="AlphaFoldDB" id="A0A375EF14"/>
<dbReference type="InterPro" id="IPR037401">
    <property type="entry name" value="SnoaL-like"/>
</dbReference>
<comment type="caution">
    <text evidence="2">The sequence shown here is derived from an EMBL/GenBank/DDBJ whole genome shotgun (WGS) entry which is preliminary data.</text>
</comment>
<name>A0A375EF14_9BURK</name>
<dbReference type="InterPro" id="IPR032710">
    <property type="entry name" value="NTF2-like_dom_sf"/>
</dbReference>
<dbReference type="Pfam" id="PF12680">
    <property type="entry name" value="SnoaL_2"/>
    <property type="match status" value="1"/>
</dbReference>
<proteinExistence type="predicted"/>
<reference evidence="2" key="1">
    <citation type="submission" date="2018-01" db="EMBL/GenBank/DDBJ databases">
        <authorList>
            <person name="Clerissi C."/>
        </authorList>
    </citation>
    <scope>NUCLEOTIDE SEQUENCE</scope>
    <source>
        <strain evidence="2">Cupriavidus taiwanensis STM 8556</strain>
    </source>
</reference>
<dbReference type="EMBL" id="OFTH01000047">
    <property type="protein sequence ID" value="SOZ73243.1"/>
    <property type="molecule type" value="Genomic_DNA"/>
</dbReference>
<organism evidence="2">
    <name type="scientific">Cupriavidus taiwanensis</name>
    <dbReference type="NCBI Taxonomy" id="164546"/>
    <lineage>
        <taxon>Bacteria</taxon>
        <taxon>Pseudomonadati</taxon>
        <taxon>Pseudomonadota</taxon>
        <taxon>Betaproteobacteria</taxon>
        <taxon>Burkholderiales</taxon>
        <taxon>Burkholderiaceae</taxon>
        <taxon>Cupriavidus</taxon>
    </lineage>
</organism>
<dbReference type="Proteomes" id="UP000256952">
    <property type="component" value="Chromosome CBM2613_b"/>
</dbReference>
<gene>
    <name evidence="2" type="ORF">CBM2613_B50349</name>
</gene>
<evidence type="ECO:0000259" key="1">
    <source>
        <dbReference type="Pfam" id="PF12680"/>
    </source>
</evidence>
<evidence type="ECO:0000313" key="2">
    <source>
        <dbReference type="EMBL" id="SOZ73243.1"/>
    </source>
</evidence>
<dbReference type="RefSeq" id="WP_116331904.1">
    <property type="nucleotide sequence ID" value="NZ_LT992560.1"/>
</dbReference>
<dbReference type="SUPFAM" id="SSF54427">
    <property type="entry name" value="NTF2-like"/>
    <property type="match status" value="1"/>
</dbReference>
<protein>
    <recommendedName>
        <fullName evidence="1">SnoaL-like domain-containing protein</fullName>
    </recommendedName>
</protein>
<feature type="domain" description="SnoaL-like" evidence="1">
    <location>
        <begin position="16"/>
        <end position="115"/>
    </location>
</feature>
<accession>A0A375EF14</accession>
<dbReference type="Gene3D" id="3.10.450.50">
    <property type="match status" value="1"/>
</dbReference>
<sequence>MTETEIRALMATFGGAFRAGDADGVAACLADDFIWRLPTGTGDPQGDVLHGREAVRRYLRERFAPGQDGVTFSDSRMEILGDAVLVQYRVHGSADDGSPVDAVGLDLFRVAEGKLRLKDAYWKQVSWPVS</sequence>